<keyword evidence="2 6" id="KW-0808">Transferase</keyword>
<evidence type="ECO:0000256" key="2">
    <source>
        <dbReference type="ARBA" id="ARBA00022679"/>
    </source>
</evidence>
<dbReference type="InterPro" id="IPR016035">
    <property type="entry name" value="Acyl_Trfase/lysoPLipase"/>
</dbReference>
<dbReference type="AlphaFoldDB" id="A0A7T7S297"/>
<dbReference type="SUPFAM" id="SSF55048">
    <property type="entry name" value="Probable ACP-binding domain of malonyl-CoA ACP transacylase"/>
    <property type="match status" value="1"/>
</dbReference>
<dbReference type="InterPro" id="IPR050858">
    <property type="entry name" value="Mal-CoA-ACP_Trans/PKS_FabD"/>
</dbReference>
<evidence type="ECO:0000256" key="4">
    <source>
        <dbReference type="ARBA" id="ARBA00048462"/>
    </source>
</evidence>
<dbReference type="Gene3D" id="3.40.366.10">
    <property type="entry name" value="Malonyl-Coenzyme A Acyl Carrier Protein, domain 2"/>
    <property type="match status" value="2"/>
</dbReference>
<dbReference type="GO" id="GO:0004314">
    <property type="term" value="F:[acyl-carrier-protein] S-malonyltransferase activity"/>
    <property type="evidence" value="ECO:0007669"/>
    <property type="project" value="UniProtKB-EC"/>
</dbReference>
<dbReference type="SMART" id="SM00827">
    <property type="entry name" value="PKS_AT"/>
    <property type="match status" value="1"/>
</dbReference>
<feature type="domain" description="Malonyl-CoA:ACP transacylase (MAT)" evidence="5">
    <location>
        <begin position="12"/>
        <end position="343"/>
    </location>
</feature>
<keyword evidence="7" id="KW-1185">Reference proteome</keyword>
<evidence type="ECO:0000313" key="7">
    <source>
        <dbReference type="Proteomes" id="UP000595895"/>
    </source>
</evidence>
<evidence type="ECO:0000256" key="1">
    <source>
        <dbReference type="ARBA" id="ARBA00013258"/>
    </source>
</evidence>
<dbReference type="SUPFAM" id="SSF52151">
    <property type="entry name" value="FabD/lysophospholipase-like"/>
    <property type="match status" value="1"/>
</dbReference>
<comment type="catalytic activity">
    <reaction evidence="4">
        <text>holo-[ACP] + malonyl-CoA = malonyl-[ACP] + CoA</text>
        <dbReference type="Rhea" id="RHEA:41792"/>
        <dbReference type="Rhea" id="RHEA-COMP:9623"/>
        <dbReference type="Rhea" id="RHEA-COMP:9685"/>
        <dbReference type="ChEBI" id="CHEBI:57287"/>
        <dbReference type="ChEBI" id="CHEBI:57384"/>
        <dbReference type="ChEBI" id="CHEBI:64479"/>
        <dbReference type="ChEBI" id="CHEBI:78449"/>
        <dbReference type="EC" id="2.3.1.39"/>
    </reaction>
</comment>
<evidence type="ECO:0000259" key="5">
    <source>
        <dbReference type="SMART" id="SM00827"/>
    </source>
</evidence>
<dbReference type="InterPro" id="IPR014043">
    <property type="entry name" value="Acyl_transferase_dom"/>
</dbReference>
<dbReference type="PANTHER" id="PTHR42681:SF1">
    <property type="entry name" value="MALONYL-COA-ACYL CARRIER PROTEIN TRANSACYLASE, MITOCHONDRIAL"/>
    <property type="match status" value="1"/>
</dbReference>
<proteinExistence type="predicted"/>
<dbReference type="InterPro" id="IPR016036">
    <property type="entry name" value="Malonyl_transacylase_ACP-bd"/>
</dbReference>
<sequence>MTPPGAEVLALLCPGQGSQKPGMLSPWLGTGEPGPGEQVLALARAASEATGLDLLRLGTQAPAEEIRDTAVAQPLIVLVSLASALHHDLLAAPDPAGSGDGNGVVGGAAVGAGTAVVGGGAAVRPGGHSEVVAGHSLGALTALALAGALSPLEAVRLAAVRGQAMARCCQDPAEEPSGMTALLGGEREAVVAAAQTAGLCLANVNCSTQAVVAGPLSALRSLKLPAGTRAVTLEVAGAFHTPLMAPAAPALAQAVSELPDRPLQRAVVDEATGALHPAGGSSARLLTDLVAHLTAPVRWDLVQQRLADLEVTQAVELAPAGTLAGFARRDLPQVAVTRLRAPAA</sequence>
<dbReference type="RefSeq" id="WP_200277617.1">
    <property type="nucleotide sequence ID" value="NZ_CP066802.1"/>
</dbReference>
<gene>
    <name evidence="6" type="ORF">JG540_04565</name>
</gene>
<dbReference type="PANTHER" id="PTHR42681">
    <property type="entry name" value="MALONYL-COA-ACYL CARRIER PROTEIN TRANSACYLASE, MITOCHONDRIAL"/>
    <property type="match status" value="1"/>
</dbReference>
<dbReference type="GO" id="GO:0005829">
    <property type="term" value="C:cytosol"/>
    <property type="evidence" value="ECO:0007669"/>
    <property type="project" value="TreeGrafter"/>
</dbReference>
<evidence type="ECO:0000313" key="6">
    <source>
        <dbReference type="EMBL" id="QQM68113.1"/>
    </source>
</evidence>
<dbReference type="GO" id="GO:0006633">
    <property type="term" value="P:fatty acid biosynthetic process"/>
    <property type="evidence" value="ECO:0007669"/>
    <property type="project" value="TreeGrafter"/>
</dbReference>
<keyword evidence="3" id="KW-0012">Acyltransferase</keyword>
<evidence type="ECO:0000256" key="3">
    <source>
        <dbReference type="ARBA" id="ARBA00023315"/>
    </source>
</evidence>
<reference evidence="6 7" key="1">
    <citation type="submission" date="2020-12" db="EMBL/GenBank/DDBJ databases">
        <authorList>
            <person name="Zhou J."/>
        </authorList>
    </citation>
    <scope>NUCLEOTIDE SEQUENCE [LARGE SCALE GENOMIC DNA]</scope>
    <source>
        <strain evidence="6 7">CCUG 61299</strain>
    </source>
</reference>
<dbReference type="EC" id="2.3.1.39" evidence="1"/>
<dbReference type="EMBL" id="CP066802">
    <property type="protein sequence ID" value="QQM68113.1"/>
    <property type="molecule type" value="Genomic_DNA"/>
</dbReference>
<organism evidence="6 7">
    <name type="scientific">Actinomyces weissii</name>
    <dbReference type="NCBI Taxonomy" id="675090"/>
    <lineage>
        <taxon>Bacteria</taxon>
        <taxon>Bacillati</taxon>
        <taxon>Actinomycetota</taxon>
        <taxon>Actinomycetes</taxon>
        <taxon>Actinomycetales</taxon>
        <taxon>Actinomycetaceae</taxon>
        <taxon>Actinomyces</taxon>
    </lineage>
</organism>
<dbReference type="Pfam" id="PF00698">
    <property type="entry name" value="Acyl_transf_1"/>
    <property type="match status" value="1"/>
</dbReference>
<dbReference type="KEGG" id="awe:JG540_04565"/>
<accession>A0A7T7S297</accession>
<dbReference type="Proteomes" id="UP000595895">
    <property type="component" value="Chromosome"/>
</dbReference>
<protein>
    <recommendedName>
        <fullName evidence="1">[acyl-carrier-protein] S-malonyltransferase</fullName>
        <ecNumber evidence="1">2.3.1.39</ecNumber>
    </recommendedName>
</protein>
<dbReference type="InterPro" id="IPR001227">
    <property type="entry name" value="Ac_transferase_dom_sf"/>
</dbReference>
<name>A0A7T7S297_9ACTO</name>